<keyword evidence="3" id="KW-0227">DNA damage</keyword>
<dbReference type="GO" id="GO:0043138">
    <property type="term" value="F:3'-5' DNA helicase activity"/>
    <property type="evidence" value="ECO:0007669"/>
    <property type="project" value="UniProtKB-EC"/>
</dbReference>
<dbReference type="Gene3D" id="3.40.50.300">
    <property type="entry name" value="P-loop containing nucleotide triphosphate hydrolases"/>
    <property type="match status" value="3"/>
</dbReference>
<keyword evidence="10" id="KW-0413">Isomerase</keyword>
<evidence type="ECO:0000256" key="7">
    <source>
        <dbReference type="ARBA" id="ARBA00022840"/>
    </source>
</evidence>
<evidence type="ECO:0000313" key="18">
    <source>
        <dbReference type="Proteomes" id="UP000319209"/>
    </source>
</evidence>
<dbReference type="RefSeq" id="WP_143380148.1">
    <property type="nucleotide sequence ID" value="NZ_CP041637.1"/>
</dbReference>
<comment type="catalytic activity">
    <reaction evidence="13">
        <text>ATP + H2O = ADP + phosphate + H(+)</text>
        <dbReference type="Rhea" id="RHEA:13065"/>
        <dbReference type="ChEBI" id="CHEBI:15377"/>
        <dbReference type="ChEBI" id="CHEBI:15378"/>
        <dbReference type="ChEBI" id="CHEBI:30616"/>
        <dbReference type="ChEBI" id="CHEBI:43474"/>
        <dbReference type="ChEBI" id="CHEBI:456216"/>
        <dbReference type="EC" id="5.6.2.4"/>
    </reaction>
</comment>
<dbReference type="AlphaFoldDB" id="A0A516GNZ3"/>
<evidence type="ECO:0000256" key="13">
    <source>
        <dbReference type="ARBA" id="ARBA00048988"/>
    </source>
</evidence>
<dbReference type="InterPro" id="IPR014017">
    <property type="entry name" value="DNA_helicase_UvrD-like_C"/>
</dbReference>
<keyword evidence="18" id="KW-1185">Reference proteome</keyword>
<feature type="domain" description="UvrD-like helicase C-terminal" evidence="16">
    <location>
        <begin position="489"/>
        <end position="738"/>
    </location>
</feature>
<dbReference type="PANTHER" id="PTHR11070:SF67">
    <property type="entry name" value="DNA 3'-5' HELICASE"/>
    <property type="match status" value="1"/>
</dbReference>
<dbReference type="Pfam" id="PF13361">
    <property type="entry name" value="UvrD_C"/>
    <property type="match status" value="1"/>
</dbReference>
<evidence type="ECO:0000256" key="6">
    <source>
        <dbReference type="ARBA" id="ARBA00022839"/>
    </source>
</evidence>
<evidence type="ECO:0000256" key="1">
    <source>
        <dbReference type="ARBA" id="ARBA00022722"/>
    </source>
</evidence>
<evidence type="ECO:0000256" key="2">
    <source>
        <dbReference type="ARBA" id="ARBA00022741"/>
    </source>
</evidence>
<dbReference type="Pfam" id="PF12705">
    <property type="entry name" value="PDDEXK_1"/>
    <property type="match status" value="1"/>
</dbReference>
<dbReference type="PROSITE" id="PS51217">
    <property type="entry name" value="UVRD_HELICASE_CTER"/>
    <property type="match status" value="1"/>
</dbReference>
<dbReference type="PROSITE" id="PS51198">
    <property type="entry name" value="UVRD_HELICASE_ATP_BIND"/>
    <property type="match status" value="1"/>
</dbReference>
<dbReference type="EMBL" id="CP041637">
    <property type="protein sequence ID" value="QDO93244.1"/>
    <property type="molecule type" value="Genomic_DNA"/>
</dbReference>
<dbReference type="InterPro" id="IPR038726">
    <property type="entry name" value="PDDEXK_AddAB-type"/>
</dbReference>
<dbReference type="KEGG" id="fop:FNB79_04395"/>
<dbReference type="InterPro" id="IPR027417">
    <property type="entry name" value="P-loop_NTPase"/>
</dbReference>
<evidence type="ECO:0000259" key="16">
    <source>
        <dbReference type="PROSITE" id="PS51217"/>
    </source>
</evidence>
<keyword evidence="9" id="KW-0234">DNA repair</keyword>
<dbReference type="Gene3D" id="1.10.3170.10">
    <property type="entry name" value="Recbcd, chain B, domain 2"/>
    <property type="match status" value="1"/>
</dbReference>
<dbReference type="Gene3D" id="3.90.320.10">
    <property type="match status" value="1"/>
</dbReference>
<evidence type="ECO:0000256" key="9">
    <source>
        <dbReference type="ARBA" id="ARBA00023204"/>
    </source>
</evidence>
<protein>
    <recommendedName>
        <fullName evidence="12">DNA 3'-5' helicase</fullName>
        <ecNumber evidence="12">5.6.2.4</ecNumber>
    </recommendedName>
</protein>
<dbReference type="OrthoDB" id="9810135at2"/>
<proteinExistence type="predicted"/>
<keyword evidence="1" id="KW-0540">Nuclease</keyword>
<dbReference type="PANTHER" id="PTHR11070">
    <property type="entry name" value="UVRD / RECB / PCRA DNA HELICASE FAMILY MEMBER"/>
    <property type="match status" value="1"/>
</dbReference>
<gene>
    <name evidence="17" type="ORF">FNB79_04395</name>
</gene>
<keyword evidence="7 14" id="KW-0067">ATP-binding</keyword>
<dbReference type="GO" id="GO:0004527">
    <property type="term" value="F:exonuclease activity"/>
    <property type="evidence" value="ECO:0007669"/>
    <property type="project" value="UniProtKB-KW"/>
</dbReference>
<dbReference type="SUPFAM" id="SSF52540">
    <property type="entry name" value="P-loop containing nucleoside triphosphate hydrolases"/>
    <property type="match status" value="1"/>
</dbReference>
<keyword evidence="6" id="KW-0269">Exonuclease</keyword>
<evidence type="ECO:0000313" key="17">
    <source>
        <dbReference type="EMBL" id="QDO93244.1"/>
    </source>
</evidence>
<comment type="catalytic activity">
    <reaction evidence="11">
        <text>Couples ATP hydrolysis with the unwinding of duplex DNA by translocating in the 3'-5' direction.</text>
        <dbReference type="EC" id="5.6.2.4"/>
    </reaction>
</comment>
<evidence type="ECO:0000256" key="4">
    <source>
        <dbReference type="ARBA" id="ARBA00022801"/>
    </source>
</evidence>
<evidence type="ECO:0000259" key="15">
    <source>
        <dbReference type="PROSITE" id="PS51198"/>
    </source>
</evidence>
<accession>A0A516GNZ3</accession>
<evidence type="ECO:0000256" key="14">
    <source>
        <dbReference type="PROSITE-ProRule" id="PRU00560"/>
    </source>
</evidence>
<evidence type="ECO:0000256" key="12">
    <source>
        <dbReference type="ARBA" id="ARBA00034808"/>
    </source>
</evidence>
<dbReference type="GO" id="GO:0003677">
    <property type="term" value="F:DNA binding"/>
    <property type="evidence" value="ECO:0007669"/>
    <property type="project" value="UniProtKB-KW"/>
</dbReference>
<dbReference type="GO" id="GO:0016887">
    <property type="term" value="F:ATP hydrolysis activity"/>
    <property type="evidence" value="ECO:0007669"/>
    <property type="project" value="RHEA"/>
</dbReference>
<dbReference type="EC" id="5.6.2.4" evidence="12"/>
<evidence type="ECO:0000256" key="11">
    <source>
        <dbReference type="ARBA" id="ARBA00034617"/>
    </source>
</evidence>
<evidence type="ECO:0000256" key="8">
    <source>
        <dbReference type="ARBA" id="ARBA00023125"/>
    </source>
</evidence>
<feature type="domain" description="UvrD-like helicase ATP-binding" evidence="15">
    <location>
        <begin position="1"/>
        <end position="475"/>
    </location>
</feature>
<keyword evidence="4 14" id="KW-0378">Hydrolase</keyword>
<dbReference type="GO" id="GO:0000725">
    <property type="term" value="P:recombinational repair"/>
    <property type="evidence" value="ECO:0007669"/>
    <property type="project" value="TreeGrafter"/>
</dbReference>
<dbReference type="GO" id="GO:0005829">
    <property type="term" value="C:cytosol"/>
    <property type="evidence" value="ECO:0007669"/>
    <property type="project" value="TreeGrafter"/>
</dbReference>
<keyword evidence="5 14" id="KW-0347">Helicase</keyword>
<evidence type="ECO:0000256" key="3">
    <source>
        <dbReference type="ARBA" id="ARBA00022763"/>
    </source>
</evidence>
<sequence length="1057" mass="121581">MELGTTFTIYDASAGSGKTFTLVKAYLTILFKSQSHFQFKNILAITFTNKAVFEMKERIIKTLKEFSNPSVLNGENDMFNLLCHDLNVQPEALHSKAKVLLHTIIHNYAAFEISTIDGFTHRIIRTFAHDLKLPLNFEVDLDSDTLLQKAVDRLIAKAGTTKEITDVLVQFALEKADDDKSWNIALDLYKIAKLLINENDIPYLEVLKDKTLSDFNTLKKQLRTDIKASEAAITELALEVLDLLKTNGIEFADFTGKYAPSYFKKLSEGDFNVNFNTAWQTKIDSHSLYPARVKNNADLAGTLDRLQPKIADYFYKTKELIYALKFTITIRKNLTQLSVLNAINQELTALKVEENKMLISEFNTLISNEIAAQPTPFIYERLGEKFNHYFIDEFQDTSTMQWQNLIPLISEAIDAHDIEKDPGSLMLVGDAKQAIYRWRGGKAEQFIELSDPDFSTNPFNTSKTLETLDTNFRSFKEIIRFNNSFFDYLSDVAFSNTTYSKLYKRASQNIKNPNTGYVNLTFLDLKNEDSTQLYAEHVYRTIQSCLANGYQLKDICILVRKTKNAVSTAQYLTAQKVPIISSELLLIKQAPEVIFITHLATLLFQPKNAEIKAEILYFLANTYKIEDKHAFFTAHISLDNEALFSSFEQFNIFSNASALIQLPMFDMFETLVREFNIVTHSNAYIQYFLDVVLEFTQKKNSDIFGFLDYFEAKIDKLSIVSPEGQDAVQIMTIHKSKGLEFPVVIFPFADLNIYEDIEPKEWFPLKSDDFNNFPVTLLDYNKTNFEAFGKDGEIISEKHQSELELDSLNLLYVALTRPVEQLYIISSLALDNNQKVNTKLYSGLFIDYLMQQQLWNSDTYTYQFGDPIKNTKSEHSENLLDKPKQLNLEFITTAKKDHNIKIIANSGYLWDTKQQDAIEKGNLIHNLMAKIKTTADVTLVLNDAEQSGLITKPQLDELQDVILQIVTHQELQLYFTSQNIIYTERDIINKDGSILRPDRLVITPNREVIIIDYKTGTELEKHKQQLVQYQDCLERMHYRVVKKILIYINEEIQICYV</sequence>
<evidence type="ECO:0000256" key="10">
    <source>
        <dbReference type="ARBA" id="ARBA00023235"/>
    </source>
</evidence>
<dbReference type="GO" id="GO:0005524">
    <property type="term" value="F:ATP binding"/>
    <property type="evidence" value="ECO:0007669"/>
    <property type="project" value="UniProtKB-UniRule"/>
</dbReference>
<reference evidence="17 18" key="1">
    <citation type="submission" date="2019-07" db="EMBL/GenBank/DDBJ databases">
        <title>Genome sequencing for Formosa sp. PS13.</title>
        <authorList>
            <person name="Park S.-J."/>
        </authorList>
    </citation>
    <scope>NUCLEOTIDE SEQUENCE [LARGE SCALE GENOMIC DNA]</scope>
    <source>
        <strain evidence="17 18">PS13</strain>
    </source>
</reference>
<feature type="binding site" evidence="14">
    <location>
        <begin position="12"/>
        <end position="19"/>
    </location>
    <ligand>
        <name>ATP</name>
        <dbReference type="ChEBI" id="CHEBI:30616"/>
    </ligand>
</feature>
<dbReference type="Proteomes" id="UP000319209">
    <property type="component" value="Chromosome"/>
</dbReference>
<keyword evidence="8" id="KW-0238">DNA-binding</keyword>
<dbReference type="Pfam" id="PF00580">
    <property type="entry name" value="UvrD-helicase"/>
    <property type="match status" value="1"/>
</dbReference>
<organism evidence="17 18">
    <name type="scientific">Formosa sediminum</name>
    <dbReference type="NCBI Taxonomy" id="2594004"/>
    <lineage>
        <taxon>Bacteria</taxon>
        <taxon>Pseudomonadati</taxon>
        <taxon>Bacteroidota</taxon>
        <taxon>Flavobacteriia</taxon>
        <taxon>Flavobacteriales</taxon>
        <taxon>Flavobacteriaceae</taxon>
        <taxon>Formosa</taxon>
    </lineage>
</organism>
<dbReference type="InterPro" id="IPR014016">
    <property type="entry name" value="UvrD-like_ATP-bd"/>
</dbReference>
<dbReference type="InterPro" id="IPR011604">
    <property type="entry name" value="PDDEXK-like_dom_sf"/>
</dbReference>
<keyword evidence="2 14" id="KW-0547">Nucleotide-binding</keyword>
<dbReference type="InterPro" id="IPR000212">
    <property type="entry name" value="DNA_helicase_UvrD/REP"/>
</dbReference>
<name>A0A516GNZ3_9FLAO</name>
<evidence type="ECO:0000256" key="5">
    <source>
        <dbReference type="ARBA" id="ARBA00022806"/>
    </source>
</evidence>